<evidence type="ECO:0000259" key="12">
    <source>
        <dbReference type="SMART" id="SM00382"/>
    </source>
</evidence>
<comment type="caution">
    <text evidence="13">The sequence shown here is derived from an EMBL/GenBank/DDBJ whole genome shotgun (WGS) entry which is preliminary data.</text>
</comment>
<dbReference type="Gene3D" id="3.40.50.300">
    <property type="entry name" value="P-loop containing nucleotide triphosphate hydrolases"/>
    <property type="match status" value="2"/>
</dbReference>
<feature type="domain" description="AAA+ ATPase" evidence="12">
    <location>
        <begin position="904"/>
        <end position="1043"/>
    </location>
</feature>
<sequence length="1182" mass="125939">MPASIGRPFGRPAPIVADVHTLQSASGVAEASSDLWSALLPRSRTGDKPQRIAVAVEWQPERRVASAKIKASRLVTWVVPKTGETSAASPRPRLYVPAQLLPPFMPTPTTVTVYWHDPVTLSLLVVQPTGNDEIAAEDLAPFYEDAADAENEGKVNGSVHFSFDDEPQSRAGSIFREGGTVSLAQASAFRVLMCEPVQQGVISSSTRIIVAERPKGQHAIEDTSESIAPTHKSMVDEFDPDTFLASSLAISLAQLADEGDLPPPQEERVDSSSDRGSELTASLTTSGSITPRPGRRTPSPVAAPADVLHPLDSPADEGGMKFIAVRSTGRGVPVEGSNDDDVCYAGVWALGCSGVFEGDWVTIKATSDGGPSRTRLARVVAWERLDQEDSELPPNTILIPPSLFRALFPVQSTSTEVVVQPTSFGARRPTLPVAQKISIARVATAEGVDKRYERSWLKGLRNHFTTKDVDGERVQRLVRRGDIIAVPVWQDKPLAEGEELEAEEEDDDSDAEDSAVVLRKSSHPKPTALAYFVVTSLTFEPLVPLEDDFSSSSASKARAGELGCWVDADVGGDTSMVLGGLERERVCHRGGDLLWNGLAAPPAPYSTAAVSTMRDLVRSAFSNNALARLFPLSVLVKGARGSGKRSFVRAVADELGLSVIDVPCFDIVGDTPQATEGTLRARLDKARSCAPAVLLLSQLEAFAPPSSGGSAPPTRPPPIVKVIEDILAECRKSAVETGQPVVLVGTTSNSEGVPRDMLACFKHEIALPAPSAPEREVILGTTLGSTPLAPDVVVSHVAAQAAALNAGDLVSLIDRARDTALARACSSAPSASDALLAGVSLTAADLTAALGDARASYADSIGAPRIPNVSWDDVGGLAAVKNDILDTVQLPLDHPELFADGMKKRSGILLYGPPGTGKTLLAKAVATSCAANFLSVKGPELLNMYIGESEANVRRVFEKARDASPCVIFMDELDSVAPKRGNQGDSGGVMDRIVSQLLAELDGMSSGRGQVVVMAATNRPDLLDPALLRPGRFDRMLYLSVPETHAAQRDVLQALTRKFTLDPQLSLDAVAERLPFTYTGADLYALCADAMLSSMTRVAGAIDKRVEELDAAPAPRPYPTPLTVQYYLASMATKEETDVIVKEDDFVHALERLLPSVSTDEMAHYRRVQEEFKGFSIGADKQ</sequence>
<dbReference type="Pfam" id="PF00004">
    <property type="entry name" value="AAA"/>
    <property type="match status" value="2"/>
</dbReference>
<reference evidence="13 14" key="1">
    <citation type="submission" date="2023-08" db="EMBL/GenBank/DDBJ databases">
        <title>Annotated Genome Sequence of Vanrija albida AlHP1.</title>
        <authorList>
            <person name="Herzog R."/>
        </authorList>
    </citation>
    <scope>NUCLEOTIDE SEQUENCE [LARGE SCALE GENOMIC DNA]</scope>
    <source>
        <strain evidence="13 14">AlHP1</strain>
    </source>
</reference>
<dbReference type="RefSeq" id="XP_069209912.1">
    <property type="nucleotide sequence ID" value="XM_069352494.1"/>
</dbReference>
<dbReference type="InterPro" id="IPR056995">
    <property type="entry name" value="PEX6_4th_dom"/>
</dbReference>
<keyword evidence="4" id="KW-0547">Nucleotide-binding</keyword>
<comment type="catalytic activity">
    <reaction evidence="10">
        <text>ATP + H2O = ADP + phosphate + H(+)</text>
        <dbReference type="Rhea" id="RHEA:13065"/>
        <dbReference type="ChEBI" id="CHEBI:15377"/>
        <dbReference type="ChEBI" id="CHEBI:15378"/>
        <dbReference type="ChEBI" id="CHEBI:30616"/>
        <dbReference type="ChEBI" id="CHEBI:43474"/>
        <dbReference type="ChEBI" id="CHEBI:456216"/>
    </reaction>
    <physiologicalReaction direction="left-to-right" evidence="10">
        <dbReference type="Rhea" id="RHEA:13066"/>
    </physiologicalReaction>
</comment>
<dbReference type="PANTHER" id="PTHR23077">
    <property type="entry name" value="AAA-FAMILY ATPASE"/>
    <property type="match status" value="1"/>
</dbReference>
<dbReference type="PROSITE" id="PS00674">
    <property type="entry name" value="AAA"/>
    <property type="match status" value="1"/>
</dbReference>
<evidence type="ECO:0000256" key="4">
    <source>
        <dbReference type="ARBA" id="ARBA00022741"/>
    </source>
</evidence>
<feature type="compositionally biased region" description="Acidic residues" evidence="11">
    <location>
        <begin position="496"/>
        <end position="513"/>
    </location>
</feature>
<accession>A0ABR3Q6H1</accession>
<dbReference type="InterPro" id="IPR003960">
    <property type="entry name" value="ATPase_AAA_CS"/>
</dbReference>
<comment type="subcellular location">
    <subcellularLocation>
        <location evidence="1">Membrane</location>
    </subcellularLocation>
</comment>
<dbReference type="InterPro" id="IPR050168">
    <property type="entry name" value="AAA_ATPase_domain"/>
</dbReference>
<feature type="domain" description="AAA+ ATPase" evidence="12">
    <location>
        <begin position="630"/>
        <end position="771"/>
    </location>
</feature>
<feature type="region of interest" description="Disordered" evidence="11">
    <location>
        <begin position="495"/>
        <end position="519"/>
    </location>
</feature>
<feature type="compositionally biased region" description="Polar residues" evidence="11">
    <location>
        <begin position="279"/>
        <end position="289"/>
    </location>
</feature>
<keyword evidence="14" id="KW-1185">Reference proteome</keyword>
<name>A0ABR3Q6H1_9TREE</name>
<proteinExistence type="inferred from homology"/>
<dbReference type="InterPro" id="IPR003593">
    <property type="entry name" value="AAA+_ATPase"/>
</dbReference>
<evidence type="ECO:0000256" key="10">
    <source>
        <dbReference type="ARBA" id="ARBA00048778"/>
    </source>
</evidence>
<organism evidence="13 14">
    <name type="scientific">Vanrija albida</name>
    <dbReference type="NCBI Taxonomy" id="181172"/>
    <lineage>
        <taxon>Eukaryota</taxon>
        <taxon>Fungi</taxon>
        <taxon>Dikarya</taxon>
        <taxon>Basidiomycota</taxon>
        <taxon>Agaricomycotina</taxon>
        <taxon>Tremellomycetes</taxon>
        <taxon>Trichosporonales</taxon>
        <taxon>Trichosporonaceae</taxon>
        <taxon>Vanrija</taxon>
    </lineage>
</organism>
<evidence type="ECO:0000256" key="9">
    <source>
        <dbReference type="ARBA" id="ARBA00034920"/>
    </source>
</evidence>
<dbReference type="EMBL" id="JBBXJM010000003">
    <property type="protein sequence ID" value="KAL1409968.1"/>
    <property type="molecule type" value="Genomic_DNA"/>
</dbReference>
<comment type="similarity">
    <text evidence="2">Belongs to the AAA ATPase family.</text>
</comment>
<dbReference type="Proteomes" id="UP001565368">
    <property type="component" value="Unassembled WGS sequence"/>
</dbReference>
<dbReference type="Gene3D" id="1.10.8.60">
    <property type="match status" value="2"/>
</dbReference>
<dbReference type="InterPro" id="IPR027417">
    <property type="entry name" value="P-loop_NTPase"/>
</dbReference>
<protein>
    <recommendedName>
        <fullName evidence="8">Peroxisomal ATPase PEX6</fullName>
    </recommendedName>
    <alternativeName>
        <fullName evidence="9">Peroxin-6</fullName>
    </alternativeName>
</protein>
<evidence type="ECO:0000256" key="6">
    <source>
        <dbReference type="ARBA" id="ARBA00022840"/>
    </source>
</evidence>
<dbReference type="SUPFAM" id="SSF52540">
    <property type="entry name" value="P-loop containing nucleoside triphosphate hydrolases"/>
    <property type="match status" value="2"/>
</dbReference>
<feature type="compositionally biased region" description="Basic and acidic residues" evidence="11">
    <location>
        <begin position="265"/>
        <end position="277"/>
    </location>
</feature>
<keyword evidence="5" id="KW-0378">Hydrolase</keyword>
<evidence type="ECO:0000256" key="11">
    <source>
        <dbReference type="SAM" id="MobiDB-lite"/>
    </source>
</evidence>
<dbReference type="PANTHER" id="PTHR23077:SF9">
    <property type="entry name" value="PEROXISOMAL ATPASE PEX6"/>
    <property type="match status" value="1"/>
</dbReference>
<dbReference type="InterPro" id="IPR047533">
    <property type="entry name" value="RecA-like_PEX6_r2"/>
</dbReference>
<evidence type="ECO:0000313" key="14">
    <source>
        <dbReference type="Proteomes" id="UP001565368"/>
    </source>
</evidence>
<feature type="region of interest" description="Disordered" evidence="11">
    <location>
        <begin position="256"/>
        <end position="304"/>
    </location>
</feature>
<evidence type="ECO:0000256" key="7">
    <source>
        <dbReference type="ARBA" id="ARBA00023136"/>
    </source>
</evidence>
<evidence type="ECO:0000256" key="5">
    <source>
        <dbReference type="ARBA" id="ARBA00022801"/>
    </source>
</evidence>
<dbReference type="CDD" id="cd19527">
    <property type="entry name" value="RecA-like_PEX6_r2"/>
    <property type="match status" value="1"/>
</dbReference>
<dbReference type="InterPro" id="IPR003959">
    <property type="entry name" value="ATPase_AAA_core"/>
</dbReference>
<evidence type="ECO:0000256" key="1">
    <source>
        <dbReference type="ARBA" id="ARBA00004370"/>
    </source>
</evidence>
<keyword evidence="7" id="KW-0472">Membrane</keyword>
<evidence type="ECO:0000256" key="8">
    <source>
        <dbReference type="ARBA" id="ARBA00034811"/>
    </source>
</evidence>
<dbReference type="GeneID" id="95985010"/>
<evidence type="ECO:0000256" key="3">
    <source>
        <dbReference type="ARBA" id="ARBA00022593"/>
    </source>
</evidence>
<dbReference type="SMART" id="SM00382">
    <property type="entry name" value="AAA"/>
    <property type="match status" value="2"/>
</dbReference>
<keyword evidence="3" id="KW-0962">Peroxisome biogenesis</keyword>
<keyword evidence="6" id="KW-0067">ATP-binding</keyword>
<dbReference type="Pfam" id="PF23315">
    <property type="entry name" value="PEX6_4th"/>
    <property type="match status" value="1"/>
</dbReference>
<evidence type="ECO:0000256" key="2">
    <source>
        <dbReference type="ARBA" id="ARBA00006914"/>
    </source>
</evidence>
<gene>
    <name evidence="13" type="primary">PEX6</name>
    <name evidence="13" type="ORF">Q8F55_003967</name>
</gene>
<evidence type="ECO:0000313" key="13">
    <source>
        <dbReference type="EMBL" id="KAL1409968.1"/>
    </source>
</evidence>